<keyword evidence="5" id="KW-0804">Transcription</keyword>
<dbReference type="InterPro" id="IPR009057">
    <property type="entry name" value="Homeodomain-like_sf"/>
</dbReference>
<dbReference type="PANTHER" id="PTHR11019:SF199">
    <property type="entry name" value="HTH-TYPE TRANSCRIPTIONAL REGULATOR NIMR"/>
    <property type="match status" value="1"/>
</dbReference>
<dbReference type="InterPro" id="IPR018060">
    <property type="entry name" value="HTH_AraC"/>
</dbReference>
<accession>A0A5M6IKW1</accession>
<keyword evidence="3" id="KW-0238">DNA-binding</keyword>
<reference evidence="7 8" key="1">
    <citation type="submission" date="2019-09" db="EMBL/GenBank/DDBJ databases">
        <title>Genome sequence of Rhodovastum atsumiense, a diverse member of the Acetobacteraceae family of non-sulfur purple photosynthetic bacteria.</title>
        <authorList>
            <person name="Meyer T."/>
            <person name="Kyndt J."/>
        </authorList>
    </citation>
    <scope>NUCLEOTIDE SEQUENCE [LARGE SCALE GENOMIC DNA]</scope>
    <source>
        <strain evidence="7 8">DSM 21279</strain>
    </source>
</reference>
<dbReference type="SMART" id="SM00342">
    <property type="entry name" value="HTH_ARAC"/>
    <property type="match status" value="1"/>
</dbReference>
<protein>
    <submittedName>
        <fullName evidence="7">AraC family transcriptional regulator</fullName>
    </submittedName>
</protein>
<keyword evidence="4" id="KW-0010">Activator</keyword>
<evidence type="ECO:0000313" key="8">
    <source>
        <dbReference type="Proteomes" id="UP000325255"/>
    </source>
</evidence>
<dbReference type="PRINTS" id="PR00032">
    <property type="entry name" value="HTHARAC"/>
</dbReference>
<evidence type="ECO:0000256" key="2">
    <source>
        <dbReference type="ARBA" id="ARBA00023015"/>
    </source>
</evidence>
<keyword evidence="8" id="KW-1185">Reference proteome</keyword>
<dbReference type="Gene3D" id="1.10.10.60">
    <property type="entry name" value="Homeodomain-like"/>
    <property type="match status" value="1"/>
</dbReference>
<dbReference type="GO" id="GO:0043565">
    <property type="term" value="F:sequence-specific DNA binding"/>
    <property type="evidence" value="ECO:0007669"/>
    <property type="project" value="InterPro"/>
</dbReference>
<dbReference type="SUPFAM" id="SSF46689">
    <property type="entry name" value="Homeodomain-like"/>
    <property type="match status" value="1"/>
</dbReference>
<comment type="caution">
    <text evidence="7">The sequence shown here is derived from an EMBL/GenBank/DDBJ whole genome shotgun (WGS) entry which is preliminary data.</text>
</comment>
<dbReference type="PANTHER" id="PTHR11019">
    <property type="entry name" value="HTH-TYPE TRANSCRIPTIONAL REGULATOR NIMR"/>
    <property type="match status" value="1"/>
</dbReference>
<dbReference type="PROSITE" id="PS01124">
    <property type="entry name" value="HTH_ARAC_FAMILY_2"/>
    <property type="match status" value="1"/>
</dbReference>
<name>A0A5M6IKW1_9PROT</name>
<dbReference type="FunFam" id="1.10.10.60:FF:000132">
    <property type="entry name" value="AraC family transcriptional regulator"/>
    <property type="match status" value="1"/>
</dbReference>
<evidence type="ECO:0000313" key="7">
    <source>
        <dbReference type="EMBL" id="KAA5608906.1"/>
    </source>
</evidence>
<gene>
    <name evidence="7" type="ORF">F1189_26895</name>
</gene>
<evidence type="ECO:0000256" key="4">
    <source>
        <dbReference type="ARBA" id="ARBA00023159"/>
    </source>
</evidence>
<sequence length="259" mass="28741">MLEGKLSLAARNASEPLIVAVADARQAIRSTELHSHARGQITAIRRGVVTAGTETEAWVVPPDHAVWMPPHQLHFGYSHGLFDSWSCYVAEPSCAGLPERPCTIRASGLLREAVLHAASWQDPVLDERRLRVALIILDELHAAPVESFSLPMPKDPRLLRIARALLNDPGDRRGMDAWASWAAVSERTLSRRFAAETGYSYTAWRQRVRLMRSLELLADGAPVTTVALDLGYDSVSAFIALFRRTLGMTPSAYFGRYQR</sequence>
<dbReference type="Proteomes" id="UP000325255">
    <property type="component" value="Unassembled WGS sequence"/>
</dbReference>
<dbReference type="Pfam" id="PF12833">
    <property type="entry name" value="HTH_18"/>
    <property type="match status" value="1"/>
</dbReference>
<proteinExistence type="predicted"/>
<dbReference type="GO" id="GO:0003700">
    <property type="term" value="F:DNA-binding transcription factor activity"/>
    <property type="evidence" value="ECO:0007669"/>
    <property type="project" value="InterPro"/>
</dbReference>
<dbReference type="InterPro" id="IPR020449">
    <property type="entry name" value="Tscrpt_reg_AraC-type_HTH"/>
</dbReference>
<keyword evidence="2" id="KW-0805">Transcription regulation</keyword>
<evidence type="ECO:0000256" key="5">
    <source>
        <dbReference type="ARBA" id="ARBA00023163"/>
    </source>
</evidence>
<dbReference type="OrthoDB" id="9804543at2"/>
<evidence type="ECO:0000256" key="3">
    <source>
        <dbReference type="ARBA" id="ARBA00023125"/>
    </source>
</evidence>
<dbReference type="InterPro" id="IPR003313">
    <property type="entry name" value="AraC-bd"/>
</dbReference>
<dbReference type="CDD" id="cd06124">
    <property type="entry name" value="cupin_NimR-like_N"/>
    <property type="match status" value="1"/>
</dbReference>
<dbReference type="PROSITE" id="PS00041">
    <property type="entry name" value="HTH_ARAC_FAMILY_1"/>
    <property type="match status" value="1"/>
</dbReference>
<dbReference type="SUPFAM" id="SSF51182">
    <property type="entry name" value="RmlC-like cupins"/>
    <property type="match status" value="1"/>
</dbReference>
<dbReference type="EMBL" id="VWPK01000065">
    <property type="protein sequence ID" value="KAA5608906.1"/>
    <property type="molecule type" value="Genomic_DNA"/>
</dbReference>
<dbReference type="Pfam" id="PF02311">
    <property type="entry name" value="AraC_binding"/>
    <property type="match status" value="1"/>
</dbReference>
<dbReference type="InterPro" id="IPR018062">
    <property type="entry name" value="HTH_AraC-typ_CS"/>
</dbReference>
<keyword evidence="1" id="KW-0678">Repressor</keyword>
<dbReference type="AlphaFoldDB" id="A0A5M6IKW1"/>
<dbReference type="InterPro" id="IPR011051">
    <property type="entry name" value="RmlC_Cupin_sf"/>
</dbReference>
<feature type="domain" description="HTH araC/xylS-type" evidence="6">
    <location>
        <begin position="159"/>
        <end position="256"/>
    </location>
</feature>
<organism evidence="7 8">
    <name type="scientific">Rhodovastum atsumiense</name>
    <dbReference type="NCBI Taxonomy" id="504468"/>
    <lineage>
        <taxon>Bacteria</taxon>
        <taxon>Pseudomonadati</taxon>
        <taxon>Pseudomonadota</taxon>
        <taxon>Alphaproteobacteria</taxon>
        <taxon>Acetobacterales</taxon>
        <taxon>Acetobacteraceae</taxon>
        <taxon>Rhodovastum</taxon>
    </lineage>
</organism>
<evidence type="ECO:0000256" key="1">
    <source>
        <dbReference type="ARBA" id="ARBA00022491"/>
    </source>
</evidence>
<evidence type="ECO:0000259" key="6">
    <source>
        <dbReference type="PROSITE" id="PS01124"/>
    </source>
</evidence>